<sequence>MKKLGKGTIEANGVEFLTVAWQLSFYTGK</sequence>
<reference evidence="1 2" key="1">
    <citation type="submission" date="2021-03" db="EMBL/GenBank/DDBJ databases">
        <title>Genomic Encyclopedia of Type Strains, Phase IV (KMG-IV): sequencing the most valuable type-strain genomes for metagenomic binning, comparative biology and taxonomic classification.</title>
        <authorList>
            <person name="Goeker M."/>
        </authorList>
    </citation>
    <scope>NUCLEOTIDE SEQUENCE [LARGE SCALE GENOMIC DNA]</scope>
    <source>
        <strain evidence="1 2">DSM 26427</strain>
    </source>
</reference>
<keyword evidence="2" id="KW-1185">Reference proteome</keyword>
<name>A0ABS4EU80_9HYPH</name>
<organism evidence="1 2">
    <name type="scientific">Rhizobium herbae</name>
    <dbReference type="NCBI Taxonomy" id="508661"/>
    <lineage>
        <taxon>Bacteria</taxon>
        <taxon>Pseudomonadati</taxon>
        <taxon>Pseudomonadota</taxon>
        <taxon>Alphaproteobacteria</taxon>
        <taxon>Hyphomicrobiales</taxon>
        <taxon>Rhizobiaceae</taxon>
        <taxon>Rhizobium/Agrobacterium group</taxon>
        <taxon>Rhizobium</taxon>
    </lineage>
</organism>
<comment type="caution">
    <text evidence="1">The sequence shown here is derived from an EMBL/GenBank/DDBJ whole genome shotgun (WGS) entry which is preliminary data.</text>
</comment>
<evidence type="ECO:0000313" key="1">
    <source>
        <dbReference type="EMBL" id="MBP1861510.1"/>
    </source>
</evidence>
<protein>
    <submittedName>
        <fullName evidence="1">Uncharacterized protein</fullName>
    </submittedName>
</protein>
<proteinExistence type="predicted"/>
<accession>A0ABS4EU80</accession>
<dbReference type="EMBL" id="JAGGJV010000011">
    <property type="protein sequence ID" value="MBP1861510.1"/>
    <property type="molecule type" value="Genomic_DNA"/>
</dbReference>
<evidence type="ECO:0000313" key="2">
    <source>
        <dbReference type="Proteomes" id="UP000823786"/>
    </source>
</evidence>
<gene>
    <name evidence="1" type="ORF">J2Z75_005039</name>
</gene>
<dbReference type="Proteomes" id="UP000823786">
    <property type="component" value="Unassembled WGS sequence"/>
</dbReference>